<keyword evidence="1" id="KW-0472">Membrane</keyword>
<accession>A0ABQ0MI99</accession>
<feature type="transmembrane region" description="Helical" evidence="1">
    <location>
        <begin position="192"/>
        <end position="209"/>
    </location>
</feature>
<protein>
    <submittedName>
        <fullName evidence="2">Membrane protein</fullName>
    </submittedName>
</protein>
<organism evidence="2 3">
    <name type="scientific">Geoanaerobacter pelophilus</name>
    <dbReference type="NCBI Taxonomy" id="60036"/>
    <lineage>
        <taxon>Bacteria</taxon>
        <taxon>Pseudomonadati</taxon>
        <taxon>Thermodesulfobacteriota</taxon>
        <taxon>Desulfuromonadia</taxon>
        <taxon>Geobacterales</taxon>
        <taxon>Geobacteraceae</taxon>
        <taxon>Geoanaerobacter</taxon>
    </lineage>
</organism>
<keyword evidence="3" id="KW-1185">Reference proteome</keyword>
<reference evidence="2 3" key="1">
    <citation type="submission" date="2017-04" db="EMBL/GenBank/DDBJ databases">
        <authorList>
            <consortium name="Geobacter pelophilus Genome Sequencing"/>
            <person name="Aoyagi T."/>
            <person name="Koike H."/>
            <person name="Hori T."/>
        </authorList>
    </citation>
    <scope>NUCLEOTIDE SEQUENCE [LARGE SCALE GENOMIC DNA]</scope>
    <source>
        <strain evidence="2 3">Drf2</strain>
    </source>
</reference>
<dbReference type="Proteomes" id="UP000194153">
    <property type="component" value="Unassembled WGS sequence"/>
</dbReference>
<name>A0ABQ0MI99_9BACT</name>
<keyword evidence="1" id="KW-0812">Transmembrane</keyword>
<sequence>MVNALVFIEPSSGGLPVTDILDIAIGTITMRPYVFAFFTAYLVAAVPHLGWKKTLLFTVAGYLIAFASEYSSINTGFPYGWYYYVDTTRDRELWVAGVPFFDSLSYVFLTYCSYATALLVLGPVKKAGRDLVLLETGRLRRSFSVLFLASLFQVFLDIVTDPVALQGSRWFLGRIYGYKEVGAHFGIPLSNYLGWLLVSALLVAALQLIDRFGGRGEEKPAGVAAPPLRAFYGPFLYLCVIAFNLTVTLYIGERLMAITGFFIYTLPIAMAGVLLFQKVDRYHKDELAAHLAEFPWSNATSTGSGRPGASN</sequence>
<feature type="transmembrane region" description="Helical" evidence="1">
    <location>
        <begin position="20"/>
        <end position="43"/>
    </location>
</feature>
<evidence type="ECO:0000313" key="3">
    <source>
        <dbReference type="Proteomes" id="UP000194153"/>
    </source>
</evidence>
<dbReference type="Pfam" id="PF04240">
    <property type="entry name" value="Caroten_synth"/>
    <property type="match status" value="1"/>
</dbReference>
<evidence type="ECO:0000313" key="2">
    <source>
        <dbReference type="EMBL" id="GAW66803.1"/>
    </source>
</evidence>
<gene>
    <name evidence="2" type="ORF">GPEL0_01r2326</name>
</gene>
<dbReference type="PANTHER" id="PTHR39419:SF1">
    <property type="entry name" value="SLL0814 PROTEIN"/>
    <property type="match status" value="1"/>
</dbReference>
<feature type="transmembrane region" description="Helical" evidence="1">
    <location>
        <begin position="230"/>
        <end position="251"/>
    </location>
</feature>
<proteinExistence type="predicted"/>
<dbReference type="PANTHER" id="PTHR39419">
    <property type="entry name" value="SLL0814 PROTEIN"/>
    <property type="match status" value="1"/>
</dbReference>
<keyword evidence="1" id="KW-1133">Transmembrane helix</keyword>
<evidence type="ECO:0000256" key="1">
    <source>
        <dbReference type="SAM" id="Phobius"/>
    </source>
</evidence>
<feature type="transmembrane region" description="Helical" evidence="1">
    <location>
        <begin position="257"/>
        <end position="276"/>
    </location>
</feature>
<feature type="transmembrane region" description="Helical" evidence="1">
    <location>
        <begin position="93"/>
        <end position="121"/>
    </location>
</feature>
<dbReference type="InterPro" id="IPR007354">
    <property type="entry name" value="CruF-like"/>
</dbReference>
<feature type="transmembrane region" description="Helical" evidence="1">
    <location>
        <begin position="142"/>
        <end position="160"/>
    </location>
</feature>
<comment type="caution">
    <text evidence="2">The sequence shown here is derived from an EMBL/GenBank/DDBJ whole genome shotgun (WGS) entry which is preliminary data.</text>
</comment>
<reference evidence="3" key="2">
    <citation type="submission" date="2017-05" db="EMBL/GenBank/DDBJ databases">
        <title>Draft genome sequence of Geobacter pelophilus, a iron(III)-reducing bacteria.</title>
        <authorList>
            <person name="Aoyagi T."/>
            <person name="Koike H."/>
            <person name="Morita T."/>
            <person name="Sato Y."/>
            <person name="Habe H."/>
            <person name="Hori T."/>
        </authorList>
    </citation>
    <scope>NUCLEOTIDE SEQUENCE [LARGE SCALE GENOMIC DNA]</scope>
    <source>
        <strain evidence="3">Drf2</strain>
    </source>
</reference>
<feature type="transmembrane region" description="Helical" evidence="1">
    <location>
        <begin position="55"/>
        <end position="73"/>
    </location>
</feature>
<dbReference type="EMBL" id="BDQG01000001">
    <property type="protein sequence ID" value="GAW66803.1"/>
    <property type="molecule type" value="Genomic_DNA"/>
</dbReference>